<feature type="domain" description="HTTM-like" evidence="7">
    <location>
        <begin position="47"/>
        <end position="342"/>
    </location>
</feature>
<evidence type="ECO:0000256" key="3">
    <source>
        <dbReference type="ARBA" id="ARBA00022989"/>
    </source>
</evidence>
<dbReference type="Pfam" id="PF05090">
    <property type="entry name" value="HTTM"/>
    <property type="match status" value="1"/>
</dbReference>
<sequence length="407" mass="44654">MGNEQIPQTAPTPPAPRRPTGRQTGFAGTAHRWLLDRISALWALLTDRPVSLYAASALRIGYGSLYLIFLLREFPHRHEIWGADSPWTPALAQQLFDQTGWNSILTLSDSRAYFELCYVMALVTSALFMLGWRTRVMSILFALVVTSFHARAIFMTDGGDNLTLLMALYLVLTACGRRWSLDARRDRLKAARAGNAPKLVRRFSVQQLLDARTTLTTVVHNCGIFVIAAQVCVLYGAAGLYKVQGASWGGGTALHYVLNLELFQPWPALSHLVDEQTILISIVGYMTVLLQVAFPFVLFGRLKYPVLVMLLGMHIGIAVLMGLPLFSGAMIVADAVFLPDRFYTFLPHLCRRAAQRTGMRRPAPGRSAGPGSVPSQGRPGVPGPKHRTTPPGQKDNALATGLASDQS</sequence>
<comment type="subcellular location">
    <subcellularLocation>
        <location evidence="1">Endomembrane system</location>
        <topology evidence="1">Multi-pass membrane protein</topology>
    </subcellularLocation>
</comment>
<evidence type="ECO:0000256" key="1">
    <source>
        <dbReference type="ARBA" id="ARBA00004127"/>
    </source>
</evidence>
<dbReference type="RefSeq" id="WP_153521110.1">
    <property type="nucleotide sequence ID" value="NZ_JBEPDZ010000001.1"/>
</dbReference>
<evidence type="ECO:0000313" key="8">
    <source>
        <dbReference type="EMBL" id="MQS99482.1"/>
    </source>
</evidence>
<keyword evidence="2 6" id="KW-0812">Transmembrane</keyword>
<dbReference type="AlphaFoldDB" id="A0A646KB90"/>
<name>A0A646KB90_STRJU</name>
<organism evidence="8 9">
    <name type="scientific">Streptomyces jumonjinensis</name>
    <dbReference type="NCBI Taxonomy" id="1945"/>
    <lineage>
        <taxon>Bacteria</taxon>
        <taxon>Bacillati</taxon>
        <taxon>Actinomycetota</taxon>
        <taxon>Actinomycetes</taxon>
        <taxon>Kitasatosporales</taxon>
        <taxon>Streptomycetaceae</taxon>
        <taxon>Streptomyces</taxon>
    </lineage>
</organism>
<feature type="region of interest" description="Disordered" evidence="5">
    <location>
        <begin position="356"/>
        <end position="407"/>
    </location>
</feature>
<evidence type="ECO:0000256" key="6">
    <source>
        <dbReference type="SAM" id="Phobius"/>
    </source>
</evidence>
<dbReference type="Proteomes" id="UP000419138">
    <property type="component" value="Unassembled WGS sequence"/>
</dbReference>
<evidence type="ECO:0000256" key="4">
    <source>
        <dbReference type="ARBA" id="ARBA00023136"/>
    </source>
</evidence>
<keyword evidence="3 6" id="KW-1133">Transmembrane helix</keyword>
<dbReference type="InterPro" id="IPR011020">
    <property type="entry name" value="HTTM-like"/>
</dbReference>
<reference evidence="8 9" key="1">
    <citation type="submission" date="2019-05" db="EMBL/GenBank/DDBJ databases">
        <title>Comparative genomics and metabolomics analyses of clavulanic acid producing Streptomyces species provides insight into specialized metabolism and evolution of beta-lactam biosynthetic gene clusters.</title>
        <authorList>
            <person name="Moore M.A."/>
            <person name="Cruz-Morales P."/>
            <person name="Barona Gomez F."/>
            <person name="Kapil T."/>
        </authorList>
    </citation>
    <scope>NUCLEOTIDE SEQUENCE [LARGE SCALE GENOMIC DNA]</scope>
    <source>
        <strain evidence="8 9">NRRL 5741</strain>
    </source>
</reference>
<feature type="transmembrane region" description="Helical" evidence="6">
    <location>
        <begin position="139"/>
        <end position="156"/>
    </location>
</feature>
<feature type="region of interest" description="Disordered" evidence="5">
    <location>
        <begin position="1"/>
        <end position="24"/>
    </location>
</feature>
<dbReference type="GO" id="GO:0012505">
    <property type="term" value="C:endomembrane system"/>
    <property type="evidence" value="ECO:0007669"/>
    <property type="project" value="UniProtKB-SubCell"/>
</dbReference>
<dbReference type="SMART" id="SM00752">
    <property type="entry name" value="HTTM"/>
    <property type="match status" value="1"/>
</dbReference>
<dbReference type="EMBL" id="VCLA01000031">
    <property type="protein sequence ID" value="MQS99482.1"/>
    <property type="molecule type" value="Genomic_DNA"/>
</dbReference>
<keyword evidence="4 6" id="KW-0472">Membrane</keyword>
<dbReference type="OrthoDB" id="128729at2"/>
<protein>
    <submittedName>
        <fullName evidence="8">HTTM domain-containing protein</fullName>
    </submittedName>
</protein>
<comment type="caution">
    <text evidence="8">The sequence shown here is derived from an EMBL/GenBank/DDBJ whole genome shotgun (WGS) entry which is preliminary data.</text>
</comment>
<evidence type="ECO:0000313" key="9">
    <source>
        <dbReference type="Proteomes" id="UP000419138"/>
    </source>
</evidence>
<feature type="transmembrane region" description="Helical" evidence="6">
    <location>
        <begin position="50"/>
        <end position="71"/>
    </location>
</feature>
<evidence type="ECO:0000256" key="2">
    <source>
        <dbReference type="ARBA" id="ARBA00022692"/>
    </source>
</evidence>
<accession>A0A646KB90</accession>
<feature type="transmembrane region" description="Helical" evidence="6">
    <location>
        <begin position="162"/>
        <end position="179"/>
    </location>
</feature>
<gene>
    <name evidence="8" type="ORF">FF041_04450</name>
</gene>
<feature type="transmembrane region" description="Helical" evidence="6">
    <location>
        <begin position="306"/>
        <end position="333"/>
    </location>
</feature>
<evidence type="ECO:0000259" key="7">
    <source>
        <dbReference type="SMART" id="SM00752"/>
    </source>
</evidence>
<feature type="transmembrane region" description="Helical" evidence="6">
    <location>
        <begin position="278"/>
        <end position="299"/>
    </location>
</feature>
<feature type="transmembrane region" description="Helical" evidence="6">
    <location>
        <begin position="112"/>
        <end position="132"/>
    </location>
</feature>
<proteinExistence type="predicted"/>
<dbReference type="InterPro" id="IPR052964">
    <property type="entry name" value="Sporulation_signal_mat"/>
</dbReference>
<dbReference type="PANTHER" id="PTHR39535">
    <property type="entry name" value="SPORULATION-DELAYING PROTEIN SDPB"/>
    <property type="match status" value="1"/>
</dbReference>
<feature type="transmembrane region" description="Helical" evidence="6">
    <location>
        <begin position="218"/>
        <end position="238"/>
    </location>
</feature>
<dbReference type="InterPro" id="IPR053934">
    <property type="entry name" value="HTTM_dom"/>
</dbReference>
<keyword evidence="9" id="KW-1185">Reference proteome</keyword>
<dbReference type="PANTHER" id="PTHR39535:SF2">
    <property type="entry name" value="HTTM DOMAIN-CONTAINING PROTEIN"/>
    <property type="match status" value="1"/>
</dbReference>
<evidence type="ECO:0000256" key="5">
    <source>
        <dbReference type="SAM" id="MobiDB-lite"/>
    </source>
</evidence>